<dbReference type="Ensembl" id="ENSCJPT00005027198.1">
    <property type="protein sequence ID" value="ENSCJPP00005019664.1"/>
    <property type="gene ID" value="ENSCJPG00005015922.1"/>
</dbReference>
<feature type="region of interest" description="Disordered" evidence="10">
    <location>
        <begin position="15"/>
        <end position="36"/>
    </location>
</feature>
<evidence type="ECO:0000256" key="4">
    <source>
        <dbReference type="ARBA" id="ARBA00022692"/>
    </source>
</evidence>
<evidence type="ECO:0000256" key="9">
    <source>
        <dbReference type="RuleBase" id="RU363111"/>
    </source>
</evidence>
<dbReference type="GO" id="GO:0015031">
    <property type="term" value="P:protein transport"/>
    <property type="evidence" value="ECO:0007669"/>
    <property type="project" value="UniProtKB-KW"/>
</dbReference>
<evidence type="ECO:0000256" key="6">
    <source>
        <dbReference type="ARBA" id="ARBA00022989"/>
    </source>
</evidence>
<reference evidence="11" key="3">
    <citation type="submission" date="2025-09" db="UniProtKB">
        <authorList>
            <consortium name="Ensembl"/>
        </authorList>
    </citation>
    <scope>IDENTIFICATION</scope>
</reference>
<feature type="transmembrane region" description="Helical" evidence="9">
    <location>
        <begin position="130"/>
        <end position="147"/>
    </location>
</feature>
<evidence type="ECO:0000313" key="12">
    <source>
        <dbReference type="Proteomes" id="UP000694412"/>
    </source>
</evidence>
<keyword evidence="5 9" id="KW-0653">Protein transport</keyword>
<dbReference type="GO" id="GO:0005737">
    <property type="term" value="C:cytoplasm"/>
    <property type="evidence" value="ECO:0007669"/>
    <property type="project" value="UniProtKB-ARBA"/>
</dbReference>
<evidence type="ECO:0000256" key="1">
    <source>
        <dbReference type="ARBA" id="ARBA00003566"/>
    </source>
</evidence>
<keyword evidence="4 9" id="KW-0812">Transmembrane</keyword>
<dbReference type="CTD" id="84826"/>
<comment type="similarity">
    <text evidence="8 9">Belongs to the SFT2 family.</text>
</comment>
<accession>A0A8C2TWC0</accession>
<reference evidence="11" key="2">
    <citation type="submission" date="2025-08" db="UniProtKB">
        <authorList>
            <consortium name="Ensembl"/>
        </authorList>
    </citation>
    <scope>IDENTIFICATION</scope>
</reference>
<keyword evidence="12" id="KW-1185">Reference proteome</keyword>
<keyword evidence="6 9" id="KW-1133">Transmembrane helix</keyword>
<dbReference type="PANTHER" id="PTHR23137">
    <property type="entry name" value="VESICLE TRANSPORT PROTEIN-RELATED"/>
    <property type="match status" value="1"/>
</dbReference>
<evidence type="ECO:0000256" key="10">
    <source>
        <dbReference type="SAM" id="MobiDB-lite"/>
    </source>
</evidence>
<evidence type="ECO:0000256" key="7">
    <source>
        <dbReference type="ARBA" id="ARBA00023136"/>
    </source>
</evidence>
<evidence type="ECO:0000256" key="3">
    <source>
        <dbReference type="ARBA" id="ARBA00022448"/>
    </source>
</evidence>
<gene>
    <name evidence="11" type="primary">SFT2D3</name>
</gene>
<evidence type="ECO:0000256" key="8">
    <source>
        <dbReference type="ARBA" id="ARBA00025800"/>
    </source>
</evidence>
<proteinExistence type="inferred from homology"/>
<comment type="function">
    <text evidence="1 9">May be involved in fusion of retrograde transport vesicles derived from an endocytic compartment with the Golgi complex.</text>
</comment>
<feature type="transmembrane region" description="Helical" evidence="9">
    <location>
        <begin position="69"/>
        <end position="94"/>
    </location>
</feature>
<dbReference type="GeneTree" id="ENSGT00390000018525"/>
<dbReference type="KEGG" id="cjo:107317872"/>
<name>A0A8C2TWC0_COTJA</name>
<dbReference type="InterPro" id="IPR007305">
    <property type="entry name" value="Vesicle_transpt_Got1/SFT2"/>
</dbReference>
<dbReference type="Proteomes" id="UP000694412">
    <property type="component" value="Chromosome 9"/>
</dbReference>
<feature type="transmembrane region" description="Helical" evidence="9">
    <location>
        <begin position="153"/>
        <end position="174"/>
    </location>
</feature>
<keyword evidence="3 9" id="KW-0813">Transport</keyword>
<evidence type="ECO:0000313" key="11">
    <source>
        <dbReference type="Ensembl" id="ENSCJPP00005019664.1"/>
    </source>
</evidence>
<dbReference type="Pfam" id="PF04178">
    <property type="entry name" value="Got1"/>
    <property type="match status" value="1"/>
</dbReference>
<dbReference type="AlphaFoldDB" id="A0A8C2TWC0"/>
<organism evidence="11 12">
    <name type="scientific">Coturnix japonica</name>
    <name type="common">Japanese quail</name>
    <name type="synonym">Coturnix coturnix japonica</name>
    <dbReference type="NCBI Taxonomy" id="93934"/>
    <lineage>
        <taxon>Eukaryota</taxon>
        <taxon>Metazoa</taxon>
        <taxon>Chordata</taxon>
        <taxon>Craniata</taxon>
        <taxon>Vertebrata</taxon>
        <taxon>Euteleostomi</taxon>
        <taxon>Archelosauria</taxon>
        <taxon>Archosauria</taxon>
        <taxon>Dinosauria</taxon>
        <taxon>Saurischia</taxon>
        <taxon>Theropoda</taxon>
        <taxon>Coelurosauria</taxon>
        <taxon>Aves</taxon>
        <taxon>Neognathae</taxon>
        <taxon>Galloanserae</taxon>
        <taxon>Galliformes</taxon>
        <taxon>Phasianidae</taxon>
        <taxon>Perdicinae</taxon>
        <taxon>Coturnix</taxon>
    </lineage>
</organism>
<dbReference type="GeneID" id="107317872"/>
<dbReference type="GO" id="GO:0012505">
    <property type="term" value="C:endomembrane system"/>
    <property type="evidence" value="ECO:0007669"/>
    <property type="project" value="UniProtKB-ARBA"/>
</dbReference>
<protein>
    <recommendedName>
        <fullName evidence="9">Vesicle transport protein</fullName>
    </recommendedName>
</protein>
<sequence>MADLGRQIHEYLARSKAAPAPPPAVSPQQEPAGGGAGPWPWPWSGPGWRWPWAADPDPWLPGVSWWQRVLVAALCSVLAALCFVLAALYAPLLLLRARKFALLWSLGSLCALSAVALLRGPSRLLRSPSPVSLLYVSALCWTLYAALGLRSTALTALGAAAQLCSAGAALLGALPGGAAGIRRLGALLAAALPV</sequence>
<dbReference type="InterPro" id="IPR011691">
    <property type="entry name" value="Vesicle_transpt_SFT2"/>
</dbReference>
<dbReference type="RefSeq" id="XP_032302342.1">
    <property type="nucleotide sequence ID" value="XM_032446451.1"/>
</dbReference>
<evidence type="ECO:0000256" key="2">
    <source>
        <dbReference type="ARBA" id="ARBA00004141"/>
    </source>
</evidence>
<dbReference type="PANTHER" id="PTHR23137:SF36">
    <property type="entry name" value="VESICLE TRANSPORT PROTEIN SFT2C"/>
    <property type="match status" value="1"/>
</dbReference>
<evidence type="ECO:0000256" key="5">
    <source>
        <dbReference type="ARBA" id="ARBA00022927"/>
    </source>
</evidence>
<feature type="transmembrane region" description="Helical" evidence="9">
    <location>
        <begin position="100"/>
        <end position="118"/>
    </location>
</feature>
<dbReference type="GO" id="GO:0016020">
    <property type="term" value="C:membrane"/>
    <property type="evidence" value="ECO:0007669"/>
    <property type="project" value="UniProtKB-SubCell"/>
</dbReference>
<reference evidence="11" key="1">
    <citation type="submission" date="2015-11" db="EMBL/GenBank/DDBJ databases">
        <authorList>
            <consortium name="International Coturnix japonica Genome Analysis Consortium"/>
            <person name="Warren W."/>
            <person name="Burt D.W."/>
            <person name="Antin P.B."/>
            <person name="Lanford R."/>
            <person name="Gros J."/>
            <person name="Wilson R.K."/>
        </authorList>
    </citation>
    <scope>NUCLEOTIDE SEQUENCE [LARGE SCALE GENOMIC DNA]</scope>
</reference>
<comment type="subcellular location">
    <subcellularLocation>
        <location evidence="2 9">Membrane</location>
        <topology evidence="2 9">Multi-pass membrane protein</topology>
    </subcellularLocation>
</comment>
<dbReference type="GO" id="GO:0016192">
    <property type="term" value="P:vesicle-mediated transport"/>
    <property type="evidence" value="ECO:0007669"/>
    <property type="project" value="InterPro"/>
</dbReference>
<keyword evidence="7 9" id="KW-0472">Membrane</keyword>